<evidence type="ECO:0000313" key="10">
    <source>
        <dbReference type="Proteomes" id="UP000663981"/>
    </source>
</evidence>
<evidence type="ECO:0000256" key="1">
    <source>
        <dbReference type="ARBA" id="ARBA00001936"/>
    </source>
</evidence>
<dbReference type="GO" id="GO:0016853">
    <property type="term" value="F:isomerase activity"/>
    <property type="evidence" value="ECO:0007669"/>
    <property type="project" value="UniProtKB-KW"/>
</dbReference>
<comment type="caution">
    <text evidence="9">The sequence shown here is derived from an EMBL/GenBank/DDBJ whole genome shotgun (WGS) entry which is preliminary data.</text>
</comment>
<evidence type="ECO:0000256" key="2">
    <source>
        <dbReference type="ARBA" id="ARBA00022723"/>
    </source>
</evidence>
<dbReference type="InterPro" id="IPR010864">
    <property type="entry name" value="D-lyxose_isomer"/>
</dbReference>
<dbReference type="Proteomes" id="UP000663981">
    <property type="component" value="Unassembled WGS sequence"/>
</dbReference>
<dbReference type="CDD" id="cd20308">
    <property type="entry name" value="cupin_YdaE"/>
    <property type="match status" value="1"/>
</dbReference>
<protein>
    <recommendedName>
        <fullName evidence="8">D-lyxose ketol-isomerase</fullName>
        <ecNumber evidence="8">5.3.1.15</ecNumber>
    </recommendedName>
</protein>
<dbReference type="InterPro" id="IPR014710">
    <property type="entry name" value="RmlC-like_jellyroll"/>
</dbReference>
<accession>A0ABS3N188</accession>
<evidence type="ECO:0000256" key="3">
    <source>
        <dbReference type="ARBA" id="ARBA00023211"/>
    </source>
</evidence>
<keyword evidence="10" id="KW-1185">Reference proteome</keyword>
<dbReference type="Gene3D" id="2.60.120.10">
    <property type="entry name" value="Jelly Rolls"/>
    <property type="match status" value="1"/>
</dbReference>
<evidence type="ECO:0000256" key="4">
    <source>
        <dbReference type="ARBA" id="ARBA00023235"/>
    </source>
</evidence>
<evidence type="ECO:0000256" key="8">
    <source>
        <dbReference type="ARBA" id="ARBA00044972"/>
    </source>
</evidence>
<gene>
    <name evidence="9" type="ORF">I7822_09175</name>
</gene>
<dbReference type="InterPro" id="IPR011051">
    <property type="entry name" value="RmlC_Cupin_sf"/>
</dbReference>
<keyword evidence="4 9" id="KW-0413">Isomerase</keyword>
<keyword evidence="3" id="KW-0464">Manganese</keyword>
<comment type="cofactor">
    <cofactor evidence="1">
        <name>Mn(2+)</name>
        <dbReference type="ChEBI" id="CHEBI:29035"/>
    </cofactor>
</comment>
<keyword evidence="2" id="KW-0479">Metal-binding</keyword>
<evidence type="ECO:0000256" key="5">
    <source>
        <dbReference type="ARBA" id="ARBA00023277"/>
    </source>
</evidence>
<reference evidence="9 10" key="1">
    <citation type="submission" date="2021-03" db="EMBL/GenBank/DDBJ databases">
        <title>Whole genome sequence of Metabacillus bambusae BG109.</title>
        <authorList>
            <person name="Jeong J.W."/>
        </authorList>
    </citation>
    <scope>NUCLEOTIDE SEQUENCE [LARGE SCALE GENOMIC DNA]</scope>
    <source>
        <strain evidence="9 10">BG109</strain>
    </source>
</reference>
<evidence type="ECO:0000256" key="7">
    <source>
        <dbReference type="ARBA" id="ARBA00044951"/>
    </source>
</evidence>
<sequence>MSETIKNHVLSLLEKAKIVLTEKEIEQLEVTDMGLGQIEIEGLQLVTYINNENYCAKELILLPNQTCPEHLHPPIGVLPGKKETFRCRMGIVYLYVEGETTAEPSTAPPQGKESFYTAKKEIALKPGEQFTILPGVKHWFKAGKEGAIVSEFSTTSRDEYDIFTDPNIKRV</sequence>
<organism evidence="9 10">
    <name type="scientific">Metabacillus bambusae</name>
    <dbReference type="NCBI Taxonomy" id="2795218"/>
    <lineage>
        <taxon>Bacteria</taxon>
        <taxon>Bacillati</taxon>
        <taxon>Bacillota</taxon>
        <taxon>Bacilli</taxon>
        <taxon>Bacillales</taxon>
        <taxon>Bacillaceae</taxon>
        <taxon>Metabacillus</taxon>
    </lineage>
</organism>
<name>A0ABS3N188_9BACI</name>
<keyword evidence="5" id="KW-0119">Carbohydrate metabolism</keyword>
<dbReference type="EMBL" id="JAGDEL010000005">
    <property type="protein sequence ID" value="MBO1511841.1"/>
    <property type="molecule type" value="Genomic_DNA"/>
</dbReference>
<dbReference type="RefSeq" id="WP_207977218.1">
    <property type="nucleotide sequence ID" value="NZ_JAGDEL010000005.1"/>
</dbReference>
<dbReference type="EC" id="5.3.1.15" evidence="8"/>
<dbReference type="SUPFAM" id="SSF51182">
    <property type="entry name" value="RmlC-like cupins"/>
    <property type="match status" value="1"/>
</dbReference>
<comment type="similarity">
    <text evidence="7">Belongs to the D-lyxose ketol-isomerase family.</text>
</comment>
<comment type="catalytic activity">
    <reaction evidence="6">
        <text>D-lyxose = D-xylulose</text>
        <dbReference type="Rhea" id="RHEA:14201"/>
        <dbReference type="ChEBI" id="CHEBI:16789"/>
        <dbReference type="ChEBI" id="CHEBI:17140"/>
        <dbReference type="EC" id="5.3.1.15"/>
    </reaction>
</comment>
<dbReference type="Pfam" id="PF07385">
    <property type="entry name" value="Lyx_isomer"/>
    <property type="match status" value="1"/>
</dbReference>
<proteinExistence type="inferred from homology"/>
<evidence type="ECO:0000313" key="9">
    <source>
        <dbReference type="EMBL" id="MBO1511841.1"/>
    </source>
</evidence>
<evidence type="ECO:0000256" key="6">
    <source>
        <dbReference type="ARBA" id="ARBA00044907"/>
    </source>
</evidence>